<name>A0A263HD26_9PAST</name>
<protein>
    <submittedName>
        <fullName evidence="3">Mu-like prophage protein gpG</fullName>
    </submittedName>
    <submittedName>
        <fullName evidence="2">Phage virion morphogenesis protein</fullName>
    </submittedName>
</protein>
<evidence type="ECO:0000313" key="2">
    <source>
        <dbReference type="EMBL" id="OZN25350.1"/>
    </source>
</evidence>
<organism evidence="3 5">
    <name type="scientific">Actinobacillus seminis</name>
    <dbReference type="NCBI Taxonomy" id="722"/>
    <lineage>
        <taxon>Bacteria</taxon>
        <taxon>Pseudomonadati</taxon>
        <taxon>Pseudomonadota</taxon>
        <taxon>Gammaproteobacteria</taxon>
        <taxon>Pasteurellales</taxon>
        <taxon>Pasteurellaceae</taxon>
        <taxon>Actinobacillus</taxon>
    </lineage>
</organism>
<keyword evidence="4" id="KW-1185">Reference proteome</keyword>
<dbReference type="EMBL" id="UFSB01000001">
    <property type="protein sequence ID" value="SUU35694.1"/>
    <property type="molecule type" value="Genomic_DNA"/>
</dbReference>
<reference evidence="2 4" key="1">
    <citation type="submission" date="2017-07" db="EMBL/GenBank/DDBJ databases">
        <title>Virulence factors identified in Actinobacillus seminis.</title>
        <authorList>
            <person name="Negrete-Abascal E."/>
            <person name="Vaca-Pacheco S."/>
            <person name="Montes-Garcia F."/>
            <person name="Leyto-Gil A.M."/>
            <person name="Fragoso-Garcia E."/>
            <person name="Carvente-Garcia R."/>
            <person name="Perez-Agueros S."/>
            <person name="Castelan-Sanchez H.G."/>
            <person name="Garcia-Molina A."/>
            <person name="Villamar T.E."/>
            <person name="Vazquez-Cruz C."/>
        </authorList>
    </citation>
    <scope>NUCLEOTIDE SEQUENCE [LARGE SCALE GENOMIC DNA]</scope>
    <source>
        <strain evidence="2 4">ATCC 15768</strain>
    </source>
</reference>
<dbReference type="OrthoDB" id="6402405at2"/>
<feature type="compositionally biased region" description="Basic residues" evidence="1">
    <location>
        <begin position="58"/>
        <end position="68"/>
    </location>
</feature>
<dbReference type="EMBL" id="NLFK01000003">
    <property type="protein sequence ID" value="OZN25350.1"/>
    <property type="molecule type" value="Genomic_DNA"/>
</dbReference>
<evidence type="ECO:0000313" key="4">
    <source>
        <dbReference type="Proteomes" id="UP000215738"/>
    </source>
</evidence>
<dbReference type="AlphaFoldDB" id="A0A263HD26"/>
<sequence>MATVEEISAKLTTLIQNLSPQARRTLAKNIGQKLRQRQQARITRQQNPDGSAYEPRKQQKLRKKTGRVKRKAMFSKLRTARFLKVRSNSNEITVGFSGDNAKIAEIHQYGLKGRVQRQREYKVQYAQRELLGFADEDIQMIEDYVIKALGDEL</sequence>
<evidence type="ECO:0000313" key="3">
    <source>
        <dbReference type="EMBL" id="SUU35694.1"/>
    </source>
</evidence>
<dbReference type="Proteomes" id="UP000215738">
    <property type="component" value="Unassembled WGS sequence"/>
</dbReference>
<gene>
    <name evidence="2" type="ORF">CFY87_04265</name>
    <name evidence="3" type="ORF">NCTC10851_00953</name>
</gene>
<dbReference type="InParanoid" id="A0A263HD26"/>
<evidence type="ECO:0000313" key="5">
    <source>
        <dbReference type="Proteomes" id="UP000254507"/>
    </source>
</evidence>
<feature type="region of interest" description="Disordered" evidence="1">
    <location>
        <begin position="41"/>
        <end position="68"/>
    </location>
</feature>
<dbReference type="InterPro" id="IPR006522">
    <property type="entry name" value="Phage_virion_morphogenesis"/>
</dbReference>
<dbReference type="Proteomes" id="UP000254507">
    <property type="component" value="Unassembled WGS sequence"/>
</dbReference>
<evidence type="ECO:0000256" key="1">
    <source>
        <dbReference type="SAM" id="MobiDB-lite"/>
    </source>
</evidence>
<dbReference type="NCBIfam" id="TIGR01635">
    <property type="entry name" value="tail_comp_S"/>
    <property type="match status" value="1"/>
</dbReference>
<dbReference type="RefSeq" id="WP_094946023.1">
    <property type="nucleotide sequence ID" value="NZ_NLFK01000003.1"/>
</dbReference>
<dbReference type="Pfam" id="PF05069">
    <property type="entry name" value="Phage_tail_S"/>
    <property type="match status" value="1"/>
</dbReference>
<proteinExistence type="predicted"/>
<accession>A0A263HD26</accession>
<reference evidence="3 5" key="2">
    <citation type="submission" date="2018-06" db="EMBL/GenBank/DDBJ databases">
        <authorList>
            <consortium name="Pathogen Informatics"/>
            <person name="Doyle S."/>
        </authorList>
    </citation>
    <scope>NUCLEOTIDE SEQUENCE [LARGE SCALE GENOMIC DNA]</scope>
    <source>
        <strain evidence="3 5">NCTC10851</strain>
    </source>
</reference>